<keyword evidence="1" id="KW-1133">Transmembrane helix</keyword>
<name>A0ABN3A5Z4_9ACTN</name>
<proteinExistence type="predicted"/>
<sequence length="295" mass="30129">MSLSATLVLGFLAGATILLGLPVGRLRRPAPSLRLFLNAAAVGVLLFLVWDVLSAAWEPIDAALESVHEGDGGLGTAVGYGLLATTGLSVGLLSLVHYERWMARQVPARPADSPARSEGPGAMTMGEVKPPRGIASWSAARRLSLLIAVGIGLHNFAEGLAIGQSAASGEIALALMLVIGFGLHNATEGFGIVAPLAADVDGDGRPRRPGWGFLLAMGAIAGGPTFVGTLLGYGFTSEPLSVVFLTLAAGSLIYVITQLIGVATRARRSDLLAYGILVGLLAGFLTDAIVTAAGV</sequence>
<keyword evidence="1" id="KW-0812">Transmembrane</keyword>
<keyword evidence="1" id="KW-0472">Membrane</keyword>
<feature type="transmembrane region" description="Helical" evidence="1">
    <location>
        <begin position="77"/>
        <end position="96"/>
    </location>
</feature>
<evidence type="ECO:0000313" key="3">
    <source>
        <dbReference type="Proteomes" id="UP001501771"/>
    </source>
</evidence>
<feature type="transmembrane region" description="Helical" evidence="1">
    <location>
        <begin position="35"/>
        <end position="57"/>
    </location>
</feature>
<dbReference type="Proteomes" id="UP001501771">
    <property type="component" value="Unassembled WGS sequence"/>
</dbReference>
<feature type="transmembrane region" description="Helical" evidence="1">
    <location>
        <begin position="6"/>
        <end position="23"/>
    </location>
</feature>
<dbReference type="RefSeq" id="WP_344156949.1">
    <property type="nucleotide sequence ID" value="NZ_BAAAQR010000015.1"/>
</dbReference>
<evidence type="ECO:0000256" key="1">
    <source>
        <dbReference type="SAM" id="Phobius"/>
    </source>
</evidence>
<feature type="transmembrane region" description="Helical" evidence="1">
    <location>
        <begin position="213"/>
        <end position="236"/>
    </location>
</feature>
<accession>A0ABN3A5Z4</accession>
<evidence type="ECO:0000313" key="2">
    <source>
        <dbReference type="EMBL" id="GAA2154697.1"/>
    </source>
</evidence>
<feature type="transmembrane region" description="Helical" evidence="1">
    <location>
        <begin position="242"/>
        <end position="264"/>
    </location>
</feature>
<gene>
    <name evidence="2" type="ORF">GCM10009844_40850</name>
</gene>
<organism evidence="2 3">
    <name type="scientific">Nocardioides koreensis</name>
    <dbReference type="NCBI Taxonomy" id="433651"/>
    <lineage>
        <taxon>Bacteria</taxon>
        <taxon>Bacillati</taxon>
        <taxon>Actinomycetota</taxon>
        <taxon>Actinomycetes</taxon>
        <taxon>Propionibacteriales</taxon>
        <taxon>Nocardioidaceae</taxon>
        <taxon>Nocardioides</taxon>
    </lineage>
</organism>
<dbReference type="PANTHER" id="PTHR11040">
    <property type="entry name" value="ZINC/IRON TRANSPORTER"/>
    <property type="match status" value="1"/>
</dbReference>
<reference evidence="2 3" key="1">
    <citation type="journal article" date="2019" name="Int. J. Syst. Evol. Microbiol.">
        <title>The Global Catalogue of Microorganisms (GCM) 10K type strain sequencing project: providing services to taxonomists for standard genome sequencing and annotation.</title>
        <authorList>
            <consortium name="The Broad Institute Genomics Platform"/>
            <consortium name="The Broad Institute Genome Sequencing Center for Infectious Disease"/>
            <person name="Wu L."/>
            <person name="Ma J."/>
        </authorList>
    </citation>
    <scope>NUCLEOTIDE SEQUENCE [LARGE SCALE GENOMIC DNA]</scope>
    <source>
        <strain evidence="2 3">JCM 16022</strain>
    </source>
</reference>
<protein>
    <submittedName>
        <fullName evidence="2">ZIP family metal transporter</fullName>
    </submittedName>
</protein>
<keyword evidence="3" id="KW-1185">Reference proteome</keyword>
<comment type="caution">
    <text evidence="2">The sequence shown here is derived from an EMBL/GenBank/DDBJ whole genome shotgun (WGS) entry which is preliminary data.</text>
</comment>
<dbReference type="EMBL" id="BAAAQR010000015">
    <property type="protein sequence ID" value="GAA2154697.1"/>
    <property type="molecule type" value="Genomic_DNA"/>
</dbReference>
<dbReference type="PANTHER" id="PTHR11040:SF205">
    <property type="entry name" value="ZINC TRANSPORTER ZUPT"/>
    <property type="match status" value="1"/>
</dbReference>
<feature type="transmembrane region" description="Helical" evidence="1">
    <location>
        <begin position="271"/>
        <end position="293"/>
    </location>
</feature>